<protein>
    <submittedName>
        <fullName evidence="1">Uncharacterized protein</fullName>
    </submittedName>
</protein>
<feature type="non-terminal residue" evidence="1">
    <location>
        <position position="287"/>
    </location>
</feature>
<dbReference type="Proteomes" id="UP000814033">
    <property type="component" value="Unassembled WGS sequence"/>
</dbReference>
<accession>A0ACB8RIH2</accession>
<evidence type="ECO:0000313" key="2">
    <source>
        <dbReference type="Proteomes" id="UP000814033"/>
    </source>
</evidence>
<proteinExistence type="predicted"/>
<name>A0ACB8RIH2_9AGAM</name>
<evidence type="ECO:0000313" key="1">
    <source>
        <dbReference type="EMBL" id="KAI0043707.1"/>
    </source>
</evidence>
<sequence length="287" mass="31596">PIDVSFERSIYIGNFFRGILYGLEIFTFFAAVYCLWGRSSRETRGRKFYVVYGGILLSLVTIAVTTDALAGQRMWIDHRNFVGGPGGPLGYFGSTSASWVNVFGSSADAVANIMGDGLLVYRAYMIWNSQLWVVAFPILMYIGSSVMVILTVVQSALPNAFLFDGHTAQLGVPWVSLSVSVNIVVTTLICGRLLYMRRAMHAARAPELAEMYTSIIAILIESAMPFSVIGIGLIVTYAKNDEFDIAFAFVWGMFCSLSPQMIILRVAMGRGWTRDTGAQFSESLVFA</sequence>
<gene>
    <name evidence="1" type="ORF">FA95DRAFT_1475919</name>
</gene>
<comment type="caution">
    <text evidence="1">The sequence shown here is derived from an EMBL/GenBank/DDBJ whole genome shotgun (WGS) entry which is preliminary data.</text>
</comment>
<keyword evidence="2" id="KW-1185">Reference proteome</keyword>
<organism evidence="1 2">
    <name type="scientific">Auriscalpium vulgare</name>
    <dbReference type="NCBI Taxonomy" id="40419"/>
    <lineage>
        <taxon>Eukaryota</taxon>
        <taxon>Fungi</taxon>
        <taxon>Dikarya</taxon>
        <taxon>Basidiomycota</taxon>
        <taxon>Agaricomycotina</taxon>
        <taxon>Agaricomycetes</taxon>
        <taxon>Russulales</taxon>
        <taxon>Auriscalpiaceae</taxon>
        <taxon>Auriscalpium</taxon>
    </lineage>
</organism>
<dbReference type="EMBL" id="MU276007">
    <property type="protein sequence ID" value="KAI0043707.1"/>
    <property type="molecule type" value="Genomic_DNA"/>
</dbReference>
<reference evidence="1" key="1">
    <citation type="submission" date="2021-02" db="EMBL/GenBank/DDBJ databases">
        <authorList>
            <consortium name="DOE Joint Genome Institute"/>
            <person name="Ahrendt S."/>
            <person name="Looney B.P."/>
            <person name="Miyauchi S."/>
            <person name="Morin E."/>
            <person name="Drula E."/>
            <person name="Courty P.E."/>
            <person name="Chicoki N."/>
            <person name="Fauchery L."/>
            <person name="Kohler A."/>
            <person name="Kuo A."/>
            <person name="Labutti K."/>
            <person name="Pangilinan J."/>
            <person name="Lipzen A."/>
            <person name="Riley R."/>
            <person name="Andreopoulos W."/>
            <person name="He G."/>
            <person name="Johnson J."/>
            <person name="Barry K.W."/>
            <person name="Grigoriev I.V."/>
            <person name="Nagy L."/>
            <person name="Hibbett D."/>
            <person name="Henrissat B."/>
            <person name="Matheny P.B."/>
            <person name="Labbe J."/>
            <person name="Martin F."/>
        </authorList>
    </citation>
    <scope>NUCLEOTIDE SEQUENCE</scope>
    <source>
        <strain evidence="1">FP105234-sp</strain>
    </source>
</reference>
<feature type="non-terminal residue" evidence="1">
    <location>
        <position position="1"/>
    </location>
</feature>
<reference evidence="1" key="2">
    <citation type="journal article" date="2022" name="New Phytol.">
        <title>Evolutionary transition to the ectomycorrhizal habit in the genomes of a hyperdiverse lineage of mushroom-forming fungi.</title>
        <authorList>
            <person name="Looney B."/>
            <person name="Miyauchi S."/>
            <person name="Morin E."/>
            <person name="Drula E."/>
            <person name="Courty P.E."/>
            <person name="Kohler A."/>
            <person name="Kuo A."/>
            <person name="LaButti K."/>
            <person name="Pangilinan J."/>
            <person name="Lipzen A."/>
            <person name="Riley R."/>
            <person name="Andreopoulos W."/>
            <person name="He G."/>
            <person name="Johnson J."/>
            <person name="Nolan M."/>
            <person name="Tritt A."/>
            <person name="Barry K.W."/>
            <person name="Grigoriev I.V."/>
            <person name="Nagy L.G."/>
            <person name="Hibbett D."/>
            <person name="Henrissat B."/>
            <person name="Matheny P.B."/>
            <person name="Labbe J."/>
            <person name="Martin F.M."/>
        </authorList>
    </citation>
    <scope>NUCLEOTIDE SEQUENCE</scope>
    <source>
        <strain evidence="1">FP105234-sp</strain>
    </source>
</reference>